<evidence type="ECO:0000256" key="2">
    <source>
        <dbReference type="ARBA" id="ARBA00007783"/>
    </source>
</evidence>
<evidence type="ECO:0000256" key="1">
    <source>
        <dbReference type="ARBA" id="ARBA00004429"/>
    </source>
</evidence>
<feature type="transmembrane region" description="Helical" evidence="4">
    <location>
        <begin position="199"/>
        <end position="222"/>
    </location>
</feature>
<dbReference type="PANTHER" id="PTHR30413:SF8">
    <property type="entry name" value="TRANSPORT PERMEASE PROTEIN"/>
    <property type="match status" value="1"/>
</dbReference>
<dbReference type="GO" id="GO:0140359">
    <property type="term" value="F:ABC-type transporter activity"/>
    <property type="evidence" value="ECO:0007669"/>
    <property type="project" value="InterPro"/>
</dbReference>
<keyword evidence="4" id="KW-1133">Transmembrane helix</keyword>
<evidence type="ECO:0000313" key="5">
    <source>
        <dbReference type="EMBL" id="ARU02778.1"/>
    </source>
</evidence>
<feature type="transmembrane region" description="Helical" evidence="4">
    <location>
        <begin position="72"/>
        <end position="94"/>
    </location>
</feature>
<dbReference type="OrthoDB" id="7835223at2"/>
<protein>
    <submittedName>
        <fullName evidence="5">ABC-2 type transporter</fullName>
    </submittedName>
</protein>
<dbReference type="PANTHER" id="PTHR30413">
    <property type="entry name" value="INNER MEMBRANE TRANSPORT PERMEASE"/>
    <property type="match status" value="1"/>
</dbReference>
<accession>A0A1Y0EH52</accession>
<dbReference type="GO" id="GO:0015920">
    <property type="term" value="P:lipopolysaccharide transport"/>
    <property type="evidence" value="ECO:0007669"/>
    <property type="project" value="TreeGrafter"/>
</dbReference>
<proteinExistence type="inferred from homology"/>
<feature type="transmembrane region" description="Helical" evidence="4">
    <location>
        <begin position="242"/>
        <end position="260"/>
    </location>
</feature>
<keyword evidence="4" id="KW-0472">Membrane</keyword>
<comment type="similarity">
    <text evidence="2">Belongs to the ABC-2 integral membrane protein family.</text>
</comment>
<dbReference type="PRINTS" id="PR00164">
    <property type="entry name" value="ABC2TRNSPORT"/>
</dbReference>
<keyword evidence="3" id="KW-0813">Transport</keyword>
<dbReference type="STRING" id="1122181.GCA_000382265_00975"/>
<dbReference type="EMBL" id="CP021431">
    <property type="protein sequence ID" value="ARU02778.1"/>
    <property type="molecule type" value="Genomic_DNA"/>
</dbReference>
<sequence length="273" mass="30283">MFRVRTTKSHSRTLFAMAEVTYHSIVRNLRSSHRSAVIGLALTTLQSLVMVGVFLLMFTLLGVRTAAIRGDFLLFIMSGIFLYMTHTKTVAAVAGGGNPLGAMMLHAPMNTLISIAASALSTLYQQIFAITVILTFYHIVITPITIHNPVGALGMVLLAWFFGIAVGMVFLALNPWIPDFAGLLRSLYIRMNMIASGKMFVVNTLPAVTVALFDWNPLFHIIDQSRGHVFLHYNPHVTSVSYPIYVSLALIMIGLMGEFYTRRHVSLSWYAAR</sequence>
<dbReference type="GO" id="GO:0043190">
    <property type="term" value="C:ATP-binding cassette (ABC) transporter complex"/>
    <property type="evidence" value="ECO:0007669"/>
    <property type="project" value="InterPro"/>
</dbReference>
<organism evidence="5 6">
    <name type="scientific">Yoonia vestfoldensis</name>
    <dbReference type="NCBI Taxonomy" id="245188"/>
    <lineage>
        <taxon>Bacteria</taxon>
        <taxon>Pseudomonadati</taxon>
        <taxon>Pseudomonadota</taxon>
        <taxon>Alphaproteobacteria</taxon>
        <taxon>Rhodobacterales</taxon>
        <taxon>Paracoccaceae</taxon>
        <taxon>Yoonia</taxon>
    </lineage>
</organism>
<evidence type="ECO:0000256" key="3">
    <source>
        <dbReference type="ARBA" id="ARBA00022448"/>
    </source>
</evidence>
<evidence type="ECO:0000256" key="4">
    <source>
        <dbReference type="SAM" id="Phobius"/>
    </source>
</evidence>
<dbReference type="KEGG" id="lvs:LOKVESSMR4R_03509"/>
<feature type="transmembrane region" description="Helical" evidence="4">
    <location>
        <begin position="127"/>
        <end position="146"/>
    </location>
</feature>
<dbReference type="RefSeq" id="WP_087211347.1">
    <property type="nucleotide sequence ID" value="NZ_CP021431.1"/>
</dbReference>
<dbReference type="AlphaFoldDB" id="A0A1Y0EH52"/>
<feature type="transmembrane region" description="Helical" evidence="4">
    <location>
        <begin position="36"/>
        <end position="60"/>
    </location>
</feature>
<reference evidence="5 6" key="1">
    <citation type="submission" date="2017-05" db="EMBL/GenBank/DDBJ databases">
        <title>Genome Sequence of Loktanella vestfoldensis Strain SMR4r Isolated from a Culture of the Diatom Skeletonema marinoi.</title>
        <authorList>
            <person name="Topel M."/>
            <person name="Pinder M.I.M."/>
            <person name="Johansson O.N."/>
            <person name="Kourtchenko O."/>
            <person name="Godhe A."/>
            <person name="Clarke A.K."/>
        </authorList>
    </citation>
    <scope>NUCLEOTIDE SEQUENCE [LARGE SCALE GENOMIC DNA]</scope>
    <source>
        <strain evidence="5 6">SMR4r</strain>
    </source>
</reference>
<keyword evidence="6" id="KW-1185">Reference proteome</keyword>
<dbReference type="InterPro" id="IPR000412">
    <property type="entry name" value="ABC_2_transport"/>
</dbReference>
<feature type="transmembrane region" description="Helical" evidence="4">
    <location>
        <begin position="152"/>
        <end position="178"/>
    </location>
</feature>
<name>A0A1Y0EH52_9RHOB</name>
<dbReference type="Proteomes" id="UP000195273">
    <property type="component" value="Chromosome"/>
</dbReference>
<evidence type="ECO:0000313" key="6">
    <source>
        <dbReference type="Proteomes" id="UP000195273"/>
    </source>
</evidence>
<keyword evidence="4" id="KW-0812">Transmembrane</keyword>
<comment type="subcellular location">
    <subcellularLocation>
        <location evidence="1">Cell inner membrane</location>
        <topology evidence="1">Multi-pass membrane protein</topology>
    </subcellularLocation>
</comment>
<gene>
    <name evidence="5" type="ORF">LOKVESSMR4R_03509</name>
</gene>